<dbReference type="Pfam" id="PF12006">
    <property type="entry name" value="DUF3500"/>
    <property type="match status" value="1"/>
</dbReference>
<name>A0A8H3ZQN6_9PEZI</name>
<dbReference type="OrthoDB" id="4539697at2759"/>
<evidence type="ECO:0000313" key="1">
    <source>
        <dbReference type="EMBL" id="KAF0322616.1"/>
    </source>
</evidence>
<sequence>MAMYPNKERWQRFGDIDDSDPYKYSTTIVTNPELQPLWTAWKANLEVPFHGITCDGRKQEGLYVLRDEVAPTQNIVQAAWTLLQVLSPSEKRIVSHSLDSEDWRKWMNPEFVLFKCGLRLEDLEKAKIEAIMNLVQSSLSDKGFDKVRGAMKTNKFLGELCHKKAILNEYSYFFAIFGEPSETEPWSYMLFGHHLALNVFIARQQMVIGPVFLGAEPSIIDDGPDKGITLCAEECELGLRLMKSLSPAMQKKAQLYSGLHDSAMPEGQRNPADQRHLAGAFQNNRVIPYEGVLATDMTIEQRELLVSIISTSTLLPPGPLEFRLADVREHLSETYFCWIGGFSSTDPFYYRIQSPVTLFEFDHHSGVFLTNDEPAKYHIHTIQRLPNGNDYG</sequence>
<dbReference type="AlphaFoldDB" id="A0A8H3ZQN6"/>
<gene>
    <name evidence="1" type="ORF">GQ607_010073</name>
</gene>
<dbReference type="EMBL" id="WOWK01000059">
    <property type="protein sequence ID" value="KAF0322616.1"/>
    <property type="molecule type" value="Genomic_DNA"/>
</dbReference>
<reference evidence="1 2" key="1">
    <citation type="submission" date="2019-12" db="EMBL/GenBank/DDBJ databases">
        <title>A genome sequence resource for the geographically widespread anthracnose pathogen Colletotrichum asianum.</title>
        <authorList>
            <person name="Meng Y."/>
        </authorList>
    </citation>
    <scope>NUCLEOTIDE SEQUENCE [LARGE SCALE GENOMIC DNA]</scope>
    <source>
        <strain evidence="1 2">ICMP 18580</strain>
    </source>
</reference>
<keyword evidence="2" id="KW-1185">Reference proteome</keyword>
<accession>A0A8H3ZQN6</accession>
<dbReference type="Proteomes" id="UP000434172">
    <property type="component" value="Unassembled WGS sequence"/>
</dbReference>
<proteinExistence type="predicted"/>
<evidence type="ECO:0000313" key="2">
    <source>
        <dbReference type="Proteomes" id="UP000434172"/>
    </source>
</evidence>
<dbReference type="PANTHER" id="PTHR37489">
    <property type="entry name" value="DUF3500 DOMAIN-CONTAINING PROTEIN"/>
    <property type="match status" value="1"/>
</dbReference>
<evidence type="ECO:0008006" key="3">
    <source>
        <dbReference type="Google" id="ProtNLM"/>
    </source>
</evidence>
<comment type="caution">
    <text evidence="1">The sequence shown here is derived from an EMBL/GenBank/DDBJ whole genome shotgun (WGS) entry which is preliminary data.</text>
</comment>
<protein>
    <recommendedName>
        <fullName evidence="3">DUF3500 domain-containing protein</fullName>
    </recommendedName>
</protein>
<organism evidence="1 2">
    <name type="scientific">Colletotrichum asianum</name>
    <dbReference type="NCBI Taxonomy" id="702518"/>
    <lineage>
        <taxon>Eukaryota</taxon>
        <taxon>Fungi</taxon>
        <taxon>Dikarya</taxon>
        <taxon>Ascomycota</taxon>
        <taxon>Pezizomycotina</taxon>
        <taxon>Sordariomycetes</taxon>
        <taxon>Hypocreomycetidae</taxon>
        <taxon>Glomerellales</taxon>
        <taxon>Glomerellaceae</taxon>
        <taxon>Colletotrichum</taxon>
        <taxon>Colletotrichum gloeosporioides species complex</taxon>
    </lineage>
</organism>
<dbReference type="PANTHER" id="PTHR37489:SF1">
    <property type="entry name" value="DUF3500 DOMAIN-CONTAINING PROTEIN"/>
    <property type="match status" value="1"/>
</dbReference>
<dbReference type="InterPro" id="IPR021889">
    <property type="entry name" value="DUF3500"/>
</dbReference>